<evidence type="ECO:0000313" key="3">
    <source>
        <dbReference type="Proteomes" id="UP000298663"/>
    </source>
</evidence>
<feature type="domain" description="Peptidase S1" evidence="1">
    <location>
        <begin position="70"/>
        <end position="126"/>
    </location>
</feature>
<sequence length="140" mass="15004">MINSQTCSHDDLITVGGISTRTIPRSLWHGPRSQSLMLSIQSCLLLYTDVPLAGWDTRVETRSYLQGNLSGFCAGGPPLSRGTGPGDSGGPMVVEVNGFFYQIGITSQALLANANYPDIYVQTLAFCDLLKEEGTICSTV</sequence>
<keyword evidence="3" id="KW-1185">Reference proteome</keyword>
<dbReference type="GO" id="GO:0004252">
    <property type="term" value="F:serine-type endopeptidase activity"/>
    <property type="evidence" value="ECO:0007669"/>
    <property type="project" value="InterPro"/>
</dbReference>
<accession>A0A4U5LPF4</accession>
<dbReference type="OrthoDB" id="5918597at2759"/>
<evidence type="ECO:0000259" key="1">
    <source>
        <dbReference type="Pfam" id="PF00089"/>
    </source>
</evidence>
<dbReference type="PROSITE" id="PS00135">
    <property type="entry name" value="TRYPSIN_SER"/>
    <property type="match status" value="1"/>
</dbReference>
<comment type="caution">
    <text evidence="2">The sequence shown here is derived from an EMBL/GenBank/DDBJ whole genome shotgun (WGS) entry which is preliminary data.</text>
</comment>
<gene>
    <name evidence="2" type="ORF">L596_030435</name>
</gene>
<evidence type="ECO:0000313" key="2">
    <source>
        <dbReference type="EMBL" id="TKR57780.1"/>
    </source>
</evidence>
<dbReference type="Pfam" id="PF00089">
    <property type="entry name" value="Trypsin"/>
    <property type="match status" value="1"/>
</dbReference>
<dbReference type="EMBL" id="AZBU02000014">
    <property type="protein sequence ID" value="TKR57780.1"/>
    <property type="molecule type" value="Genomic_DNA"/>
</dbReference>
<dbReference type="Proteomes" id="UP000298663">
    <property type="component" value="Unassembled WGS sequence"/>
</dbReference>
<dbReference type="SUPFAM" id="SSF50494">
    <property type="entry name" value="Trypsin-like serine proteases"/>
    <property type="match status" value="1"/>
</dbReference>
<dbReference type="GO" id="GO:0006508">
    <property type="term" value="P:proteolysis"/>
    <property type="evidence" value="ECO:0007669"/>
    <property type="project" value="InterPro"/>
</dbReference>
<proteinExistence type="predicted"/>
<dbReference type="InterPro" id="IPR033116">
    <property type="entry name" value="TRYPSIN_SER"/>
</dbReference>
<name>A0A4U5LPF4_STECR</name>
<dbReference type="AlphaFoldDB" id="A0A4U5LPF4"/>
<reference evidence="2 3" key="1">
    <citation type="journal article" date="2015" name="Genome Biol.">
        <title>Comparative genomics of Steinernema reveals deeply conserved gene regulatory networks.</title>
        <authorList>
            <person name="Dillman A.R."/>
            <person name="Macchietto M."/>
            <person name="Porter C.F."/>
            <person name="Rogers A."/>
            <person name="Williams B."/>
            <person name="Antoshechkin I."/>
            <person name="Lee M.M."/>
            <person name="Goodwin Z."/>
            <person name="Lu X."/>
            <person name="Lewis E.E."/>
            <person name="Goodrich-Blair H."/>
            <person name="Stock S.P."/>
            <person name="Adams B.J."/>
            <person name="Sternberg P.W."/>
            <person name="Mortazavi A."/>
        </authorList>
    </citation>
    <scope>NUCLEOTIDE SEQUENCE [LARGE SCALE GENOMIC DNA]</scope>
    <source>
        <strain evidence="2 3">ALL</strain>
    </source>
</reference>
<dbReference type="InterPro" id="IPR001254">
    <property type="entry name" value="Trypsin_dom"/>
</dbReference>
<dbReference type="InterPro" id="IPR009003">
    <property type="entry name" value="Peptidase_S1_PA"/>
</dbReference>
<dbReference type="InterPro" id="IPR043504">
    <property type="entry name" value="Peptidase_S1_PA_chymotrypsin"/>
</dbReference>
<protein>
    <recommendedName>
        <fullName evidence="1">Peptidase S1 domain-containing protein</fullName>
    </recommendedName>
</protein>
<reference evidence="2 3" key="2">
    <citation type="journal article" date="2019" name="G3 (Bethesda)">
        <title>Hybrid Assembly of the Genome of the Entomopathogenic Nematode Steinernema carpocapsae Identifies the X-Chromosome.</title>
        <authorList>
            <person name="Serra L."/>
            <person name="Macchietto M."/>
            <person name="Macias-Munoz A."/>
            <person name="McGill C.J."/>
            <person name="Rodriguez I.M."/>
            <person name="Rodriguez B."/>
            <person name="Murad R."/>
            <person name="Mortazavi A."/>
        </authorList>
    </citation>
    <scope>NUCLEOTIDE SEQUENCE [LARGE SCALE GENOMIC DNA]</scope>
    <source>
        <strain evidence="2 3">ALL</strain>
    </source>
</reference>
<dbReference type="Gene3D" id="2.40.10.10">
    <property type="entry name" value="Trypsin-like serine proteases"/>
    <property type="match status" value="1"/>
</dbReference>
<organism evidence="2 3">
    <name type="scientific">Steinernema carpocapsae</name>
    <name type="common">Entomopathogenic nematode</name>
    <dbReference type="NCBI Taxonomy" id="34508"/>
    <lineage>
        <taxon>Eukaryota</taxon>
        <taxon>Metazoa</taxon>
        <taxon>Ecdysozoa</taxon>
        <taxon>Nematoda</taxon>
        <taxon>Chromadorea</taxon>
        <taxon>Rhabditida</taxon>
        <taxon>Tylenchina</taxon>
        <taxon>Panagrolaimomorpha</taxon>
        <taxon>Strongyloidoidea</taxon>
        <taxon>Steinernematidae</taxon>
        <taxon>Steinernema</taxon>
    </lineage>
</organism>